<feature type="domain" description="NTP pyrophosphohydrolase MazG-like" evidence="1">
    <location>
        <begin position="35"/>
        <end position="119"/>
    </location>
</feature>
<dbReference type="Proteomes" id="UP000480185">
    <property type="component" value="Unassembled WGS sequence"/>
</dbReference>
<evidence type="ECO:0000313" key="3">
    <source>
        <dbReference type="Proteomes" id="UP000480185"/>
    </source>
</evidence>
<dbReference type="Gene3D" id="1.10.287.1080">
    <property type="entry name" value="MazG-like"/>
    <property type="match status" value="1"/>
</dbReference>
<dbReference type="InterPro" id="IPR004518">
    <property type="entry name" value="MazG-like_dom"/>
</dbReference>
<reference evidence="2 3" key="1">
    <citation type="submission" date="2019-11" db="EMBL/GenBank/DDBJ databases">
        <authorList>
            <person name="Li J."/>
        </authorList>
    </citation>
    <scope>NUCLEOTIDE SEQUENCE [LARGE SCALE GENOMIC DNA]</scope>
    <source>
        <strain evidence="2 3">J4</strain>
    </source>
</reference>
<protein>
    <recommendedName>
        <fullName evidence="1">NTP pyrophosphohydrolase MazG-like domain-containing protein</fullName>
    </recommendedName>
</protein>
<dbReference type="RefSeq" id="WP_153729015.1">
    <property type="nucleotide sequence ID" value="NZ_WJNH01000007.1"/>
</dbReference>
<dbReference type="AlphaFoldDB" id="A0A6G1X803"/>
<evidence type="ECO:0000259" key="1">
    <source>
        <dbReference type="Pfam" id="PF03819"/>
    </source>
</evidence>
<name>A0A6G1X803_9BACI</name>
<sequence>MKEMQKYAKQLVKDMNWEIDDANFESSRTSLLNNYMLLTTEVGEVAEELRRLFNITYQEMKNGTNEQEAFRHGVETVQKDLGKEMVDCLAYLMKMANFFEIDLEEAYYEKMAEVKKRENKDVGVIKK</sequence>
<dbReference type="EMBL" id="WJNH01000007">
    <property type="protein sequence ID" value="MRG87133.1"/>
    <property type="molecule type" value="Genomic_DNA"/>
</dbReference>
<organism evidence="2 3">
    <name type="scientific">Salinibacillus xinjiangensis</name>
    <dbReference type="NCBI Taxonomy" id="1229268"/>
    <lineage>
        <taxon>Bacteria</taxon>
        <taxon>Bacillati</taxon>
        <taxon>Bacillota</taxon>
        <taxon>Bacilli</taxon>
        <taxon>Bacillales</taxon>
        <taxon>Bacillaceae</taxon>
        <taxon>Salinibacillus</taxon>
    </lineage>
</organism>
<comment type="caution">
    <text evidence="2">The sequence shown here is derived from an EMBL/GenBank/DDBJ whole genome shotgun (WGS) entry which is preliminary data.</text>
</comment>
<dbReference type="Pfam" id="PF03819">
    <property type="entry name" value="MazG"/>
    <property type="match status" value="1"/>
</dbReference>
<dbReference type="SUPFAM" id="SSF101386">
    <property type="entry name" value="all-alpha NTP pyrophosphatases"/>
    <property type="match status" value="1"/>
</dbReference>
<accession>A0A6G1X803</accession>
<keyword evidence="3" id="KW-1185">Reference proteome</keyword>
<gene>
    <name evidence="2" type="ORF">GH754_12515</name>
</gene>
<dbReference type="OrthoDB" id="2936536at2"/>
<evidence type="ECO:0000313" key="2">
    <source>
        <dbReference type="EMBL" id="MRG87133.1"/>
    </source>
</evidence>
<proteinExistence type="predicted"/>